<evidence type="ECO:0000256" key="2">
    <source>
        <dbReference type="PROSITE-ProRule" id="PRU00169"/>
    </source>
</evidence>
<evidence type="ECO:0000313" key="6">
    <source>
        <dbReference type="Proteomes" id="UP001142175"/>
    </source>
</evidence>
<dbReference type="SMART" id="SM00448">
    <property type="entry name" value="REC"/>
    <property type="match status" value="1"/>
</dbReference>
<dbReference type="GO" id="GO:0006355">
    <property type="term" value="P:regulation of DNA-templated transcription"/>
    <property type="evidence" value="ECO:0007669"/>
    <property type="project" value="InterPro"/>
</dbReference>
<gene>
    <name evidence="5" type="ORF">NU887_14985</name>
</gene>
<dbReference type="GO" id="GO:0000160">
    <property type="term" value="P:phosphorelay signal transduction system"/>
    <property type="evidence" value="ECO:0007669"/>
    <property type="project" value="InterPro"/>
</dbReference>
<dbReference type="PRINTS" id="PR00038">
    <property type="entry name" value="HTHLUXR"/>
</dbReference>
<dbReference type="Pfam" id="PF00196">
    <property type="entry name" value="GerE"/>
    <property type="match status" value="1"/>
</dbReference>
<dbReference type="EMBL" id="JANSUY010000014">
    <property type="protein sequence ID" value="MCR9016348.1"/>
    <property type="molecule type" value="Genomic_DNA"/>
</dbReference>
<dbReference type="PROSITE" id="PS50043">
    <property type="entry name" value="HTH_LUXR_2"/>
    <property type="match status" value="1"/>
</dbReference>
<evidence type="ECO:0000259" key="4">
    <source>
        <dbReference type="PROSITE" id="PS50110"/>
    </source>
</evidence>
<dbReference type="InterPro" id="IPR011006">
    <property type="entry name" value="CheY-like_superfamily"/>
</dbReference>
<evidence type="ECO:0000259" key="3">
    <source>
        <dbReference type="PROSITE" id="PS50043"/>
    </source>
</evidence>
<dbReference type="SUPFAM" id="SSF52172">
    <property type="entry name" value="CheY-like"/>
    <property type="match status" value="1"/>
</dbReference>
<dbReference type="PANTHER" id="PTHR45566">
    <property type="entry name" value="HTH-TYPE TRANSCRIPTIONAL REGULATOR YHJB-RELATED"/>
    <property type="match status" value="1"/>
</dbReference>
<feature type="domain" description="Response regulatory" evidence="4">
    <location>
        <begin position="4"/>
        <end position="119"/>
    </location>
</feature>
<dbReference type="SMART" id="SM00421">
    <property type="entry name" value="HTH_LUXR"/>
    <property type="match status" value="1"/>
</dbReference>
<reference evidence="5" key="1">
    <citation type="submission" date="2022-08" db="EMBL/GenBank/DDBJ databases">
        <authorList>
            <person name="Zhang D."/>
        </authorList>
    </citation>
    <scope>NUCLEOTIDE SEQUENCE</scope>
    <source>
        <strain evidence="5">XJ19-11</strain>
    </source>
</reference>
<dbReference type="CDD" id="cd17535">
    <property type="entry name" value="REC_NarL-like"/>
    <property type="match status" value="1"/>
</dbReference>
<dbReference type="AlphaFoldDB" id="A0A9X2P8N4"/>
<dbReference type="Proteomes" id="UP001142175">
    <property type="component" value="Unassembled WGS sequence"/>
</dbReference>
<keyword evidence="6" id="KW-1185">Reference proteome</keyword>
<keyword evidence="1 2" id="KW-0597">Phosphoprotein</keyword>
<dbReference type="RefSeq" id="WP_241143411.1">
    <property type="nucleotide sequence ID" value="NZ_JANSUY010000014.1"/>
</dbReference>
<feature type="modified residue" description="4-aspartylphosphate" evidence="2">
    <location>
        <position position="54"/>
    </location>
</feature>
<name>A0A9X2P8N4_9BACT</name>
<sequence length="208" mass="23676">MKQKIFIADDHPLFLKGLKGFLEENNFDVIGEAPNGNLALKFIQEIEPNLAILDLDMPGMSGLEVAKMCHEKDIQTKIILLTFHKESYIYQQAKSLNISGYVPKDYAVEELLDCIELVSKNETYLSDRILSEKAVVNTGIKPSNLTPSELKIIRYIADGLTTKEIASTLFVAERTIDKHRSNIIKKLDLDKKHNSLLIWVQKNKEIIY</sequence>
<dbReference type="InterPro" id="IPR051015">
    <property type="entry name" value="EvgA-like"/>
</dbReference>
<comment type="caution">
    <text evidence="5">The sequence shown here is derived from an EMBL/GenBank/DDBJ whole genome shotgun (WGS) entry which is preliminary data.</text>
</comment>
<dbReference type="InterPro" id="IPR058245">
    <property type="entry name" value="NreC/VraR/RcsB-like_REC"/>
</dbReference>
<protein>
    <submittedName>
        <fullName evidence="5">Response regulator transcription factor</fullName>
    </submittedName>
</protein>
<accession>A0A9X2P8N4</accession>
<dbReference type="PANTHER" id="PTHR45566:SF2">
    <property type="entry name" value="NARL SUBFAMILY"/>
    <property type="match status" value="1"/>
</dbReference>
<dbReference type="PROSITE" id="PS50110">
    <property type="entry name" value="RESPONSE_REGULATORY"/>
    <property type="match status" value="1"/>
</dbReference>
<dbReference type="InterPro" id="IPR000792">
    <property type="entry name" value="Tscrpt_reg_LuxR_C"/>
</dbReference>
<dbReference type="InterPro" id="IPR001789">
    <property type="entry name" value="Sig_transdc_resp-reg_receiver"/>
</dbReference>
<dbReference type="PROSITE" id="PS00622">
    <property type="entry name" value="HTH_LUXR_1"/>
    <property type="match status" value="1"/>
</dbReference>
<dbReference type="CDD" id="cd06170">
    <property type="entry name" value="LuxR_C_like"/>
    <property type="match status" value="1"/>
</dbReference>
<dbReference type="Gene3D" id="3.40.50.2300">
    <property type="match status" value="1"/>
</dbReference>
<evidence type="ECO:0000256" key="1">
    <source>
        <dbReference type="ARBA" id="ARBA00022553"/>
    </source>
</evidence>
<dbReference type="Pfam" id="PF00072">
    <property type="entry name" value="Response_reg"/>
    <property type="match status" value="1"/>
</dbReference>
<organism evidence="5 6">
    <name type="scientific">Aquiflexum gelatinilyticum</name>
    <dbReference type="NCBI Taxonomy" id="2961943"/>
    <lineage>
        <taxon>Bacteria</taxon>
        <taxon>Pseudomonadati</taxon>
        <taxon>Bacteroidota</taxon>
        <taxon>Cytophagia</taxon>
        <taxon>Cytophagales</taxon>
        <taxon>Cyclobacteriaceae</taxon>
        <taxon>Aquiflexum</taxon>
    </lineage>
</organism>
<proteinExistence type="predicted"/>
<evidence type="ECO:0000313" key="5">
    <source>
        <dbReference type="EMBL" id="MCR9016348.1"/>
    </source>
</evidence>
<feature type="domain" description="HTH luxR-type" evidence="3">
    <location>
        <begin position="138"/>
        <end position="204"/>
    </location>
</feature>